<dbReference type="InterPro" id="IPR014031">
    <property type="entry name" value="Ketoacyl_synth_C"/>
</dbReference>
<dbReference type="GO" id="GO:0006633">
    <property type="term" value="P:fatty acid biosynthetic process"/>
    <property type="evidence" value="ECO:0007669"/>
    <property type="project" value="InterPro"/>
</dbReference>
<dbReference type="Gene3D" id="1.10.1200.10">
    <property type="entry name" value="ACP-like"/>
    <property type="match status" value="1"/>
</dbReference>
<dbReference type="PROSITE" id="PS50075">
    <property type="entry name" value="CARRIER"/>
    <property type="match status" value="1"/>
</dbReference>
<dbReference type="Proteomes" id="UP000007264">
    <property type="component" value="Unassembled WGS sequence"/>
</dbReference>
<name>I0YIW0_COCSC</name>
<dbReference type="OrthoDB" id="514228at2759"/>
<evidence type="ECO:0000313" key="8">
    <source>
        <dbReference type="Proteomes" id="UP000007264"/>
    </source>
</evidence>
<dbReference type="STRING" id="574566.I0YIW0"/>
<feature type="domain" description="Carrier" evidence="5">
    <location>
        <begin position="557"/>
        <end position="636"/>
    </location>
</feature>
<dbReference type="InterPro" id="IPR020841">
    <property type="entry name" value="PKS_Beta-ketoAc_synthase_dom"/>
</dbReference>
<dbReference type="InterPro" id="IPR016039">
    <property type="entry name" value="Thiolase-like"/>
</dbReference>
<dbReference type="InterPro" id="IPR009081">
    <property type="entry name" value="PP-bd_ACP"/>
</dbReference>
<evidence type="ECO:0000259" key="5">
    <source>
        <dbReference type="PROSITE" id="PS50075"/>
    </source>
</evidence>
<accession>I0YIW0</accession>
<dbReference type="InterPro" id="IPR020806">
    <property type="entry name" value="PKS_PP-bd"/>
</dbReference>
<keyword evidence="3" id="KW-0808">Transferase</keyword>
<dbReference type="KEGG" id="csl:COCSUDRAFT_45398"/>
<comment type="caution">
    <text evidence="7">The sequence shown here is derived from an EMBL/GenBank/DDBJ whole genome shotgun (WGS) entry which is preliminary data.</text>
</comment>
<dbReference type="AlphaFoldDB" id="I0YIW0"/>
<protein>
    <submittedName>
        <fullName evidence="7">Ketoacyl-synt-domain-containing protein</fullName>
    </submittedName>
</protein>
<evidence type="ECO:0000256" key="3">
    <source>
        <dbReference type="ARBA" id="ARBA00022679"/>
    </source>
</evidence>
<dbReference type="GO" id="GO:0004312">
    <property type="term" value="F:fatty acid synthase activity"/>
    <property type="evidence" value="ECO:0007669"/>
    <property type="project" value="TreeGrafter"/>
</dbReference>
<organism evidence="7 8">
    <name type="scientific">Coccomyxa subellipsoidea (strain C-169)</name>
    <name type="common">Green microalga</name>
    <dbReference type="NCBI Taxonomy" id="574566"/>
    <lineage>
        <taxon>Eukaryota</taxon>
        <taxon>Viridiplantae</taxon>
        <taxon>Chlorophyta</taxon>
        <taxon>core chlorophytes</taxon>
        <taxon>Trebouxiophyceae</taxon>
        <taxon>Trebouxiophyceae incertae sedis</taxon>
        <taxon>Coccomyxaceae</taxon>
        <taxon>Coccomyxa</taxon>
        <taxon>Coccomyxa subellipsoidea</taxon>
    </lineage>
</organism>
<dbReference type="eggNOG" id="KOG1202">
    <property type="taxonomic scope" value="Eukaryota"/>
</dbReference>
<dbReference type="EMBL" id="AGSI01000024">
    <property type="protein sequence ID" value="EIE18329.1"/>
    <property type="molecule type" value="Genomic_DNA"/>
</dbReference>
<dbReference type="SUPFAM" id="SSF47336">
    <property type="entry name" value="ACP-like"/>
    <property type="match status" value="1"/>
</dbReference>
<dbReference type="CDD" id="cd00833">
    <property type="entry name" value="PKS"/>
    <property type="match status" value="1"/>
</dbReference>
<sequence length="1104" mass="114662">MEEVAGTLQEVLQYMGTCQDDLGQLSRSLVELAEQEGGRLEQLLQEDLALLRHVTDFVGDIAKWSGTEDQCVPFDEPFSLYPACDIEHEQAFWKSHQEQVIDAGARVFEGQAGLGVPQGLARFCSGPVWSEAALLTSLYHAACSRGGGGQSCSIFIVHPHQTYLEEVGRKLAEAGIPHSTAVGTLEDGGAVMVAAAAAGIADFEEHLWLGSLLETFYLIRHEKKQRGELPLMDTPESIAEELDAHAASWAALVGDRYGLVTVDMPDLAPGTAFPATALVPLLRCWRSLRGQPPIPAAALLAAAAKAGLVPRPDSSIRFSRSQAAMMLTHLVKVPLTLRPAVAADVPSLMRLQANSGAAPQAIMGEAQLAECLMSHPRLSVVADFSGDIVAALTAQPSQGDAKAVELAFVHVGQDLEEQQELLECLLAFVLQFLLADDDVACLLPGRLPLSARHARIADFCYVAFPEDSSAIREIQFVPNLDFDALVRGVLAAGSGGAAVVTGGGTSGATFGAGREESAAAASNGDSWPDMAEGDAEADSGVLAALASEESPMDEGEDPVATAVRAVVHEYLAVAHGGDPPGDFADDTPFMEAGLDSLDLLKLASLLGSELGMALPSTLAFDFPTVEAIVAFVAAPPEPEQDAGARERRRSSFAHLFSLGGGRSSLTDVFRRSSFAAGGRRRTGSVFRGSGIPSAALAPLVSGVPSDFSAPATLDDFGRRRSRSIGRPLGAADGRHSAALLRRESVVEEGRRASAARRSSSAFMHAHLAMIPAGSRRGSVLMPGSSALMASTPALQVVVMDALATRVAAGPAGSAELFRADMICPVPVTRWDNDNAAVARLGGRNPTRFAALMDGVDKFDAGLFKISGAEAAAMDAQQRLLLEVAHEAIGAAGTPEFKPKAAAASVAADPTGVFVGISYSEYAQLSAAVSPSVSTYTATGGSLSVAAGRISYMFGLKGPCVAIDTACSSGLVAIAQAHNALMLGVTSTALAAGANLLLSPQTHAMYSIAGMLAPDGRCKTLDAAAEGYVRAEGVGAAWLRCLRNVAGATLGNSRPAAVVLHGCALNQDGRSSSLTAPNGPAQQALIRSALQAAHMPPSKVSSCHG</sequence>
<keyword evidence="2" id="KW-0597">Phosphoprotein</keyword>
<dbReference type="Gene3D" id="3.40.47.10">
    <property type="match status" value="1"/>
</dbReference>
<dbReference type="Pfam" id="PF00550">
    <property type="entry name" value="PP-binding"/>
    <property type="match status" value="1"/>
</dbReference>
<gene>
    <name evidence="7" type="ORF">COCSUDRAFT_45398</name>
</gene>
<dbReference type="SMART" id="SM00825">
    <property type="entry name" value="PKS_KS"/>
    <property type="match status" value="1"/>
</dbReference>
<dbReference type="InterPro" id="IPR050091">
    <property type="entry name" value="PKS_NRPS_Biosynth_Enz"/>
</dbReference>
<dbReference type="InterPro" id="IPR036736">
    <property type="entry name" value="ACP-like_sf"/>
</dbReference>
<evidence type="ECO:0000256" key="4">
    <source>
        <dbReference type="SAM" id="MobiDB-lite"/>
    </source>
</evidence>
<evidence type="ECO:0000259" key="6">
    <source>
        <dbReference type="PROSITE" id="PS52004"/>
    </source>
</evidence>
<reference evidence="7 8" key="1">
    <citation type="journal article" date="2012" name="Genome Biol.">
        <title>The genome of the polar eukaryotic microalga coccomyxa subellipsoidea reveals traits of cold adaptation.</title>
        <authorList>
            <person name="Blanc G."/>
            <person name="Agarkova I."/>
            <person name="Grimwood J."/>
            <person name="Kuo A."/>
            <person name="Brueggeman A."/>
            <person name="Dunigan D."/>
            <person name="Gurnon J."/>
            <person name="Ladunga I."/>
            <person name="Lindquist E."/>
            <person name="Lucas S."/>
            <person name="Pangilinan J."/>
            <person name="Proschold T."/>
            <person name="Salamov A."/>
            <person name="Schmutz J."/>
            <person name="Weeks D."/>
            <person name="Yamada T."/>
            <person name="Claverie J.M."/>
            <person name="Grigoriev I."/>
            <person name="Van Etten J."/>
            <person name="Lomsadze A."/>
            <person name="Borodovsky M."/>
        </authorList>
    </citation>
    <scope>NUCLEOTIDE SEQUENCE [LARGE SCALE GENOMIC DNA]</scope>
    <source>
        <strain evidence="7 8">C-169</strain>
    </source>
</reference>
<dbReference type="PROSITE" id="PS00012">
    <property type="entry name" value="PHOSPHOPANTETHEINE"/>
    <property type="match status" value="1"/>
</dbReference>
<dbReference type="GO" id="GO:0031177">
    <property type="term" value="F:phosphopantetheine binding"/>
    <property type="evidence" value="ECO:0007669"/>
    <property type="project" value="InterPro"/>
</dbReference>
<evidence type="ECO:0000256" key="1">
    <source>
        <dbReference type="ARBA" id="ARBA00022450"/>
    </source>
</evidence>
<evidence type="ECO:0000313" key="7">
    <source>
        <dbReference type="EMBL" id="EIE18329.1"/>
    </source>
</evidence>
<evidence type="ECO:0000256" key="2">
    <source>
        <dbReference type="ARBA" id="ARBA00022553"/>
    </source>
</evidence>
<dbReference type="GeneID" id="17036354"/>
<dbReference type="Pfam" id="PF00109">
    <property type="entry name" value="ketoacyl-synt"/>
    <property type="match status" value="1"/>
</dbReference>
<dbReference type="PROSITE" id="PS00606">
    <property type="entry name" value="KS3_1"/>
    <property type="match status" value="1"/>
</dbReference>
<proteinExistence type="predicted"/>
<feature type="region of interest" description="Disordered" evidence="4">
    <location>
        <begin position="513"/>
        <end position="533"/>
    </location>
</feature>
<dbReference type="RefSeq" id="XP_005642873.1">
    <property type="nucleotide sequence ID" value="XM_005642816.1"/>
</dbReference>
<dbReference type="SUPFAM" id="SSF53901">
    <property type="entry name" value="Thiolase-like"/>
    <property type="match status" value="2"/>
</dbReference>
<keyword evidence="1" id="KW-0596">Phosphopantetheine</keyword>
<dbReference type="InterPro" id="IPR014030">
    <property type="entry name" value="Ketoacyl_synth_N"/>
</dbReference>
<dbReference type="SMART" id="SM00823">
    <property type="entry name" value="PKS_PP"/>
    <property type="match status" value="1"/>
</dbReference>
<dbReference type="InterPro" id="IPR018201">
    <property type="entry name" value="Ketoacyl_synth_AS"/>
</dbReference>
<feature type="compositionally biased region" description="Low complexity" evidence="4">
    <location>
        <begin position="513"/>
        <end position="522"/>
    </location>
</feature>
<dbReference type="PROSITE" id="PS52004">
    <property type="entry name" value="KS3_2"/>
    <property type="match status" value="1"/>
</dbReference>
<keyword evidence="8" id="KW-1185">Reference proteome</keyword>
<dbReference type="GO" id="GO:0004315">
    <property type="term" value="F:3-oxoacyl-[acyl-carrier-protein] synthase activity"/>
    <property type="evidence" value="ECO:0007669"/>
    <property type="project" value="InterPro"/>
</dbReference>
<feature type="domain" description="Ketosynthase family 3 (KS3)" evidence="6">
    <location>
        <begin position="776"/>
        <end position="1104"/>
    </location>
</feature>
<dbReference type="PANTHER" id="PTHR43775:SF37">
    <property type="entry name" value="SI:DKEY-61P9.11"/>
    <property type="match status" value="1"/>
</dbReference>
<dbReference type="PANTHER" id="PTHR43775">
    <property type="entry name" value="FATTY ACID SYNTHASE"/>
    <property type="match status" value="1"/>
</dbReference>
<dbReference type="Pfam" id="PF02801">
    <property type="entry name" value="Ketoacyl-synt_C"/>
    <property type="match status" value="1"/>
</dbReference>
<dbReference type="InterPro" id="IPR006162">
    <property type="entry name" value="Ppantetheine_attach_site"/>
</dbReference>